<dbReference type="GO" id="GO:0097589">
    <property type="term" value="C:archaeal-type flagellum"/>
    <property type="evidence" value="ECO:0007669"/>
    <property type="project" value="UniProtKB-SubCell"/>
</dbReference>
<evidence type="ECO:0000256" key="5">
    <source>
        <dbReference type="RuleBase" id="RU361282"/>
    </source>
</evidence>
<dbReference type="STRING" id="523850.TON_1188"/>
<dbReference type="NCBIfam" id="TIGR02537">
    <property type="entry name" value="arch_flag_Nterm"/>
    <property type="match status" value="1"/>
</dbReference>
<keyword evidence="6" id="KW-0282">Flagellum</keyword>
<protein>
    <recommendedName>
        <fullName evidence="5">Flagellin</fullName>
    </recommendedName>
</protein>
<dbReference type="GeneID" id="95969056"/>
<evidence type="ECO:0000313" key="6">
    <source>
        <dbReference type="EMBL" id="ACJ16676.1"/>
    </source>
</evidence>
<comment type="function">
    <text evidence="1 5">Flagellin is the subunit protein which polymerizes to form the filaments of archaeal flagella.</text>
</comment>
<keyword evidence="6" id="KW-0969">Cilium</keyword>
<dbReference type="RefSeq" id="WP_012572148.1">
    <property type="nucleotide sequence ID" value="NC_011529.1"/>
</dbReference>
<comment type="similarity">
    <text evidence="3 5">Belongs to the archaeal flagellin family.</text>
</comment>
<organism evidence="6 7">
    <name type="scientific">Thermococcus onnurineus (strain NA1)</name>
    <dbReference type="NCBI Taxonomy" id="523850"/>
    <lineage>
        <taxon>Archaea</taxon>
        <taxon>Methanobacteriati</taxon>
        <taxon>Methanobacteriota</taxon>
        <taxon>Thermococci</taxon>
        <taxon>Thermococcales</taxon>
        <taxon>Thermococcaceae</taxon>
        <taxon>Thermococcus</taxon>
    </lineage>
</organism>
<keyword evidence="4 5" id="KW-0974">Archaeal flagellum</keyword>
<dbReference type="eggNOG" id="arCOG01829">
    <property type="taxonomic scope" value="Archaea"/>
</dbReference>
<proteinExistence type="inferred from homology"/>
<keyword evidence="6" id="KW-0966">Cell projection</keyword>
<evidence type="ECO:0000256" key="2">
    <source>
        <dbReference type="ARBA" id="ARBA00004618"/>
    </source>
</evidence>
<dbReference type="InterPro" id="IPR002774">
    <property type="entry name" value="Flagellin_arc-type"/>
</dbReference>
<reference evidence="6 7" key="1">
    <citation type="journal article" date="2008" name="J. Bacteriol.">
        <title>The complete genome sequence of Thermococcus onnurineus NA1 reveals a mixed heterotrophic and carboxydotrophic metabolism.</title>
        <authorList>
            <person name="Lee H.S."/>
            <person name="Kang S.G."/>
            <person name="Bae S.S."/>
            <person name="Lim J.K."/>
            <person name="Cho Y."/>
            <person name="Kim Y.J."/>
            <person name="Jeon J.H."/>
            <person name="Cha S.S."/>
            <person name="Kwon K.K."/>
            <person name="Kim H.T."/>
            <person name="Park C.J."/>
            <person name="Lee H.W."/>
            <person name="Kim S.I."/>
            <person name="Chun J."/>
            <person name="Colwell R.R."/>
            <person name="Kim S.J."/>
            <person name="Lee J.H."/>
        </authorList>
    </citation>
    <scope>NUCLEOTIDE SEQUENCE [LARGE SCALE GENOMIC DNA]</scope>
    <source>
        <strain evidence="6 7">NA1</strain>
    </source>
</reference>
<dbReference type="KEGG" id="ton:TON_1188"/>
<dbReference type="Pfam" id="PF01917">
    <property type="entry name" value="Flagellin_arch-type"/>
    <property type="match status" value="2"/>
</dbReference>
<name>B6YX63_THEON</name>
<dbReference type="HOGENOM" id="CLU_051124_0_0_2"/>
<accession>B6YX63</accession>
<gene>
    <name evidence="6" type="ordered locus">TON_1188</name>
</gene>
<keyword evidence="7" id="KW-1185">Reference proteome</keyword>
<dbReference type="PANTHER" id="PTHR35903">
    <property type="entry name" value="FLAGELLIN B1"/>
    <property type="match status" value="1"/>
</dbReference>
<dbReference type="EMBL" id="CP000855">
    <property type="protein sequence ID" value="ACJ16676.1"/>
    <property type="molecule type" value="Genomic_DNA"/>
</dbReference>
<evidence type="ECO:0000256" key="4">
    <source>
        <dbReference type="ARBA" id="ARBA00022440"/>
    </source>
</evidence>
<comment type="subcellular location">
    <subcellularLocation>
        <location evidence="2 5">Archaeal flagellum</location>
    </subcellularLocation>
</comment>
<evidence type="ECO:0000256" key="1">
    <source>
        <dbReference type="ARBA" id="ARBA00002236"/>
    </source>
</evidence>
<dbReference type="PANTHER" id="PTHR35903:SF1">
    <property type="entry name" value="FLAGELLIN B1"/>
    <property type="match status" value="1"/>
</dbReference>
<evidence type="ECO:0000256" key="3">
    <source>
        <dbReference type="ARBA" id="ARBA00010256"/>
    </source>
</evidence>
<dbReference type="GO" id="GO:0005198">
    <property type="term" value="F:structural molecule activity"/>
    <property type="evidence" value="ECO:0007669"/>
    <property type="project" value="InterPro"/>
</dbReference>
<dbReference type="AlphaFoldDB" id="B6YX63"/>
<dbReference type="PATRIC" id="fig|523850.10.peg.1195"/>
<dbReference type="GO" id="GO:0097588">
    <property type="term" value="P:archaeal or bacterial-type flagellum-dependent cell motility"/>
    <property type="evidence" value="ECO:0007669"/>
    <property type="project" value="InterPro"/>
</dbReference>
<dbReference type="InterPro" id="IPR013373">
    <property type="entry name" value="Flagellin/pilin_N_arc"/>
</dbReference>
<sequence length="343" mass="35609">MFKKKRGAVGIGTLIVFIAMVLVAAVAAAVLINTSGFLQQKASSTGRETTQEVASGIQVERIVGKTDAAKLNIQQLAIYVSPNAGSAGIDLRKTRIIISDGSQQAVLNYKVGDGQTTISNGTNSLTIGDGQTITITYDSINNQVSFSDGTTTVTVANGGTIQDTETAMLAVADNTIGKGYIVVQSTITLDGTQDVGGVTGTNDLIITDQYGNQMVIYDIGSGASANVKLSVIDSAYTPASLIAGGVFASDKLAWLGLSAATDYGIIVIQDADNSVQPLYPTINKGDMVALTFYVGNDAGTAIFGQGIQPRTKITGKVVPEFGAPGVIEFTTPTSYTDEIIELQ</sequence>
<evidence type="ECO:0000313" key="7">
    <source>
        <dbReference type="Proteomes" id="UP000002727"/>
    </source>
</evidence>
<dbReference type="Proteomes" id="UP000002727">
    <property type="component" value="Chromosome"/>
</dbReference>